<sequence length="868" mass="93733">MVDQSNPSVEPDNERQKKIQDVLGTETGGRTGRGKTAVVLFAIPFAWSLFQLWIASPLPYMFDFGMVNSTESRAIHLAFAMFLAFTVFPMFRNRSSHVPVYDWVLALLAAMAAGYLVVFYEELATRAGRNTTTDMAVAFAGILLLLEAARRSLGLPLTVIAAVFLTYSVAGPYMPDVIAHKGASWARLASHQWLTTEGVFGVALGVSTSFVFLFVLFGAFLEKAGAGNYFIKMAYSMLGHMRGGPAKAAVVASGLSGIVSGSSIANVVTTGTFTIPLMKKVGFPASKAGAVEVAASTNGQLTPPVMGAAAFLMVEYVGISYLDVVKHAILPALISYIALLYIVHLEAVKLNMRGITRVETPTLAQRLLVWGTVIVGMLALTLAVYYGIGWIKAWSPDYAVWIVAAGLVAIYVAVLGYASRFPGVNDELTAEQLETLPPVGPTVKAGLHFLLPVVVLVWCLTVERFSPGLSAFWAIVFLVFVIFTQRPLLVFFQKNGQFADAFRHGARDFSEGMVTGARNMIGIGVATAAAGIVVGTVTLTGIGLVMTEFVQFISGGNLLLILIFTAFICLILGMGLPTTANYIVVSTLMAPVIVALGAANGLVVPLIAVHLFVFYFGILADDTPPVGLAAYAAAAISGADPIRTGIQGFTYDIRTAILPFMFIFNNQLLLIGLTGWFDLTVTVVTAVIAMLVFAAATQRFWLVRCKWWEVVALLLIAFTLFRPGFWWDRIYPPTEVSPGVEVFERVQNTEPGETIRIQASGMDNMGSESTITFDLVLPEGDKPEERLQQAGLTLLRDGDRVVVDAVAYDSAPANAGLYFDWTIDSLITQTDRPPRELVFIPALALLGLMAFLQLRRRRAESVGVTRTA</sequence>
<feature type="transmembrane region" description="Helical" evidence="3">
    <location>
        <begin position="305"/>
        <end position="322"/>
    </location>
</feature>
<feature type="transmembrane region" description="Helical" evidence="3">
    <location>
        <begin position="74"/>
        <end position="91"/>
    </location>
</feature>
<feature type="transmembrane region" description="Helical" evidence="3">
    <location>
        <begin position="328"/>
        <end position="347"/>
    </location>
</feature>
<name>A0A4P7XFP2_9ALTE</name>
<dbReference type="InterPro" id="IPR010656">
    <property type="entry name" value="DctM"/>
</dbReference>
<comment type="function">
    <text evidence="1">Part of the tripartite ATP-independent periplasmic (TRAP) transport system.</text>
</comment>
<feature type="transmembrane region" description="Helical" evidence="3">
    <location>
        <begin position="471"/>
        <end position="492"/>
    </location>
</feature>
<gene>
    <name evidence="5" type="ORF">soil367_05480</name>
</gene>
<keyword evidence="3" id="KW-1133">Transmembrane helix</keyword>
<feature type="transmembrane region" description="Helical" evidence="3">
    <location>
        <begin position="668"/>
        <end position="695"/>
    </location>
</feature>
<organism evidence="5 6">
    <name type="scientific">Hydrocarboniclastica marina</name>
    <dbReference type="NCBI Taxonomy" id="2259620"/>
    <lineage>
        <taxon>Bacteria</taxon>
        <taxon>Pseudomonadati</taxon>
        <taxon>Pseudomonadota</taxon>
        <taxon>Gammaproteobacteria</taxon>
        <taxon>Alteromonadales</taxon>
        <taxon>Alteromonadaceae</taxon>
        <taxon>Hydrocarboniclastica</taxon>
    </lineage>
</organism>
<keyword evidence="3" id="KW-0472">Membrane</keyword>
<feature type="domain" description="TRAP C4-dicarboxylate transport system permease DctM subunit" evidence="4">
    <location>
        <begin position="141"/>
        <end position="411"/>
    </location>
</feature>
<dbReference type="PANTHER" id="PTHR43849">
    <property type="entry name" value="BLL3936 PROTEIN"/>
    <property type="match status" value="1"/>
</dbReference>
<proteinExistence type="predicted"/>
<keyword evidence="6" id="KW-1185">Reference proteome</keyword>
<protein>
    <submittedName>
        <fullName evidence="5">DUF3394 domain-containing protein</fullName>
    </submittedName>
</protein>
<keyword evidence="3" id="KW-0812">Transmembrane</keyword>
<feature type="transmembrane region" description="Helical" evidence="3">
    <location>
        <begin position="103"/>
        <end position="121"/>
    </location>
</feature>
<feature type="transmembrane region" description="Helical" evidence="3">
    <location>
        <begin position="367"/>
        <end position="386"/>
    </location>
</feature>
<feature type="transmembrane region" description="Helical" evidence="3">
    <location>
        <begin position="398"/>
        <end position="418"/>
    </location>
</feature>
<dbReference type="GO" id="GO:0022857">
    <property type="term" value="F:transmembrane transporter activity"/>
    <property type="evidence" value="ECO:0007669"/>
    <property type="project" value="UniProtKB-UniRule"/>
</dbReference>
<keyword evidence="1" id="KW-1003">Cell membrane</keyword>
<feature type="transmembrane region" description="Helical" evidence="3">
    <location>
        <begin position="558"/>
        <end position="576"/>
    </location>
</feature>
<dbReference type="InterPro" id="IPR021814">
    <property type="entry name" value="DUF3394"/>
</dbReference>
<dbReference type="InterPro" id="IPR011853">
    <property type="entry name" value="TRAP_DctM-Dct_fused"/>
</dbReference>
<evidence type="ECO:0000256" key="3">
    <source>
        <dbReference type="SAM" id="Phobius"/>
    </source>
</evidence>
<feature type="transmembrane region" description="Helical" evidence="3">
    <location>
        <begin position="520"/>
        <end position="546"/>
    </location>
</feature>
<evidence type="ECO:0000313" key="5">
    <source>
        <dbReference type="EMBL" id="QCF25423.1"/>
    </source>
</evidence>
<evidence type="ECO:0000256" key="2">
    <source>
        <dbReference type="SAM" id="MobiDB-lite"/>
    </source>
</evidence>
<feature type="transmembrane region" description="Helical" evidence="3">
    <location>
        <begin position="707"/>
        <end position="727"/>
    </location>
</feature>
<dbReference type="EMBL" id="CP031093">
    <property type="protein sequence ID" value="QCF25423.1"/>
    <property type="molecule type" value="Genomic_DNA"/>
</dbReference>
<feature type="transmembrane region" description="Helical" evidence="3">
    <location>
        <begin position="588"/>
        <end position="618"/>
    </location>
</feature>
<dbReference type="KEGG" id="hmi:soil367_05480"/>
<feature type="transmembrane region" description="Helical" evidence="3">
    <location>
        <begin position="445"/>
        <end position="465"/>
    </location>
</feature>
<dbReference type="NCBIfam" id="TIGR02123">
    <property type="entry name" value="TRAP_fused"/>
    <property type="match status" value="1"/>
</dbReference>
<accession>A0A4P7XFP2</accession>
<dbReference type="GO" id="GO:0005886">
    <property type="term" value="C:plasma membrane"/>
    <property type="evidence" value="ECO:0007669"/>
    <property type="project" value="UniProtKB-SubCell"/>
</dbReference>
<keyword evidence="1" id="KW-0813">Transport</keyword>
<dbReference type="Proteomes" id="UP000298049">
    <property type="component" value="Chromosome"/>
</dbReference>
<feature type="transmembrane region" description="Helical" evidence="3">
    <location>
        <begin position="153"/>
        <end position="170"/>
    </location>
</feature>
<keyword evidence="1" id="KW-0997">Cell inner membrane</keyword>
<dbReference type="RefSeq" id="WP_136547681.1">
    <property type="nucleotide sequence ID" value="NZ_CP031093.1"/>
</dbReference>
<comment type="subcellular location">
    <subcellularLocation>
        <location evidence="1">Cell inner membrane</location>
        <topology evidence="1">Multi-pass membrane protein</topology>
    </subcellularLocation>
</comment>
<feature type="transmembrane region" description="Helical" evidence="3">
    <location>
        <begin position="837"/>
        <end position="854"/>
    </location>
</feature>
<dbReference type="Pfam" id="PF06808">
    <property type="entry name" value="DctM"/>
    <property type="match status" value="1"/>
</dbReference>
<dbReference type="Pfam" id="PF11874">
    <property type="entry name" value="DUF3394"/>
    <property type="match status" value="1"/>
</dbReference>
<feature type="transmembrane region" description="Helical" evidence="3">
    <location>
        <begin position="127"/>
        <end position="146"/>
    </location>
</feature>
<evidence type="ECO:0000259" key="4">
    <source>
        <dbReference type="Pfam" id="PF06808"/>
    </source>
</evidence>
<dbReference type="PANTHER" id="PTHR43849:SF2">
    <property type="entry name" value="BLL3936 PROTEIN"/>
    <property type="match status" value="1"/>
</dbReference>
<evidence type="ECO:0000256" key="1">
    <source>
        <dbReference type="RuleBase" id="RU369079"/>
    </source>
</evidence>
<dbReference type="OrthoDB" id="9759894at2"/>
<reference evidence="5 6" key="1">
    <citation type="submission" date="2018-07" db="EMBL/GenBank/DDBJ databases">
        <title>Marsedoiliclastica nanhaica gen. nov. sp. nov., a novel marine hydrocarbonoclastic bacterium isolated from an in-situ enriched hydrocarbon-degrading consortium in deep-sea sediment.</title>
        <authorList>
            <person name="Dong C."/>
            <person name="Ma T."/>
            <person name="Liu R."/>
            <person name="Shao Z."/>
        </authorList>
    </citation>
    <scope>NUCLEOTIDE SEQUENCE [LARGE SCALE GENOMIC DNA]</scope>
    <source>
        <strain evidence="6">soil36-7</strain>
    </source>
</reference>
<feature type="transmembrane region" description="Helical" evidence="3">
    <location>
        <begin position="37"/>
        <end position="54"/>
    </location>
</feature>
<feature type="region of interest" description="Disordered" evidence="2">
    <location>
        <begin position="1"/>
        <end position="28"/>
    </location>
</feature>
<dbReference type="AlphaFoldDB" id="A0A4P7XFP2"/>
<evidence type="ECO:0000313" key="6">
    <source>
        <dbReference type="Proteomes" id="UP000298049"/>
    </source>
</evidence>
<feature type="transmembrane region" description="Helical" evidence="3">
    <location>
        <begin position="198"/>
        <end position="221"/>
    </location>
</feature>